<protein>
    <submittedName>
        <fullName evidence="1">Uncharacterized protein</fullName>
    </submittedName>
</protein>
<comment type="caution">
    <text evidence="1">The sequence shown here is derived from an EMBL/GenBank/DDBJ whole genome shotgun (WGS) entry which is preliminary data.</text>
</comment>
<dbReference type="EMBL" id="VSSQ01070356">
    <property type="protein sequence ID" value="MPN22183.1"/>
    <property type="molecule type" value="Genomic_DNA"/>
</dbReference>
<name>A0A645GEG0_9ZZZZ</name>
<dbReference type="Gene3D" id="3.20.20.140">
    <property type="entry name" value="Metal-dependent hydrolases"/>
    <property type="match status" value="1"/>
</dbReference>
<organism evidence="1">
    <name type="scientific">bioreactor metagenome</name>
    <dbReference type="NCBI Taxonomy" id="1076179"/>
    <lineage>
        <taxon>unclassified sequences</taxon>
        <taxon>metagenomes</taxon>
        <taxon>ecological metagenomes</taxon>
    </lineage>
</organism>
<accession>A0A645GEG0</accession>
<dbReference type="GO" id="GO:0004725">
    <property type="term" value="F:protein tyrosine phosphatase activity"/>
    <property type="evidence" value="ECO:0007669"/>
    <property type="project" value="InterPro"/>
</dbReference>
<sequence length="100" mass="11465">MRWLDNDHLLQINQDSIVDSKNNLTLKLIEKGFVAFVASDAHNHMRPLSLKYAYQIVTDVFDESVANTLFSINPQMIIDDQPIAKNNYQAFKKGFFGGFK</sequence>
<reference evidence="1" key="1">
    <citation type="submission" date="2019-08" db="EMBL/GenBank/DDBJ databases">
        <authorList>
            <person name="Kucharzyk K."/>
            <person name="Murdoch R.W."/>
            <person name="Higgins S."/>
            <person name="Loffler F."/>
        </authorList>
    </citation>
    <scope>NUCLEOTIDE SEQUENCE</scope>
</reference>
<dbReference type="Pfam" id="PF19567">
    <property type="entry name" value="CpsB_CapC"/>
    <property type="match status" value="1"/>
</dbReference>
<gene>
    <name evidence="1" type="ORF">SDC9_169566</name>
</gene>
<dbReference type="AlphaFoldDB" id="A0A645GEG0"/>
<evidence type="ECO:0000313" key="1">
    <source>
        <dbReference type="EMBL" id="MPN22183.1"/>
    </source>
</evidence>
<dbReference type="InterPro" id="IPR016667">
    <property type="entry name" value="Caps_polysacc_synth_CpsB/CapC"/>
</dbReference>
<dbReference type="GO" id="GO:0030145">
    <property type="term" value="F:manganese ion binding"/>
    <property type="evidence" value="ECO:0007669"/>
    <property type="project" value="InterPro"/>
</dbReference>
<proteinExistence type="predicted"/>